<keyword evidence="1" id="KW-0812">Transmembrane</keyword>
<protein>
    <submittedName>
        <fullName evidence="2">Permease</fullName>
    </submittedName>
</protein>
<keyword evidence="1" id="KW-1133">Transmembrane helix</keyword>
<gene>
    <name evidence="2" type="ORF">FL622_03555</name>
</gene>
<proteinExistence type="predicted"/>
<keyword evidence="3" id="KW-1185">Reference proteome</keyword>
<feature type="transmembrane region" description="Helical" evidence="1">
    <location>
        <begin position="138"/>
        <end position="159"/>
    </location>
</feature>
<feature type="transmembrane region" description="Helical" evidence="1">
    <location>
        <begin position="106"/>
        <end position="126"/>
    </location>
</feature>
<evidence type="ECO:0000313" key="3">
    <source>
        <dbReference type="Proteomes" id="UP000317155"/>
    </source>
</evidence>
<keyword evidence="1" id="KW-0472">Membrane</keyword>
<feature type="transmembrane region" description="Helical" evidence="1">
    <location>
        <begin position="6"/>
        <end position="21"/>
    </location>
</feature>
<dbReference type="EMBL" id="VJVV01000002">
    <property type="protein sequence ID" value="TRO83171.1"/>
    <property type="molecule type" value="Genomic_DNA"/>
</dbReference>
<dbReference type="OrthoDB" id="5421688at2"/>
<name>A0A550JIZ9_9BACT</name>
<dbReference type="RefSeq" id="WP_092055762.1">
    <property type="nucleotide sequence ID" value="NZ_FOJJ01000012.1"/>
</dbReference>
<comment type="caution">
    <text evidence="2">The sequence shown here is derived from an EMBL/GenBank/DDBJ whole genome shotgun (WGS) entry which is preliminary data.</text>
</comment>
<sequence length="160" mass="17091">MYDVTLIYLLFIGLVYLLLWRRSPEKTRQSLHVAGTSTRRMLPMLSAIFGLIGLFQIFVPPSLIENWLGGASGWRSLLAGGALGALVIGPPPAAFPLAGSLLDAGAWPPAVAAFVVAWISVGIVTLPFEAEIFGARFAIVRNTLAFVTALLIGLLIGSWT</sequence>
<accession>A0A550JIZ9</accession>
<evidence type="ECO:0000256" key="1">
    <source>
        <dbReference type="SAM" id="Phobius"/>
    </source>
</evidence>
<dbReference type="AlphaFoldDB" id="A0A550JIZ9"/>
<feature type="transmembrane region" description="Helical" evidence="1">
    <location>
        <begin position="42"/>
        <end position="59"/>
    </location>
</feature>
<reference evidence="2 3" key="1">
    <citation type="submission" date="2019-07" db="EMBL/GenBank/DDBJ databases">
        <title>Insights of Desulfuromonas acetexigens electromicrobiology.</title>
        <authorList>
            <person name="Katuri K."/>
            <person name="Sapireddy V."/>
            <person name="Shaw D.R."/>
            <person name="Saikaly P."/>
        </authorList>
    </citation>
    <scope>NUCLEOTIDE SEQUENCE [LARGE SCALE GENOMIC DNA]</scope>
    <source>
        <strain evidence="2 3">2873</strain>
    </source>
</reference>
<dbReference type="Proteomes" id="UP000317155">
    <property type="component" value="Unassembled WGS sequence"/>
</dbReference>
<organism evidence="2 3">
    <name type="scientific">Trichloromonas acetexigens</name>
    <dbReference type="NCBI Taxonomy" id="38815"/>
    <lineage>
        <taxon>Bacteria</taxon>
        <taxon>Pseudomonadati</taxon>
        <taxon>Thermodesulfobacteriota</taxon>
        <taxon>Desulfuromonadia</taxon>
        <taxon>Desulfuromonadales</taxon>
        <taxon>Trichloromonadaceae</taxon>
        <taxon>Trichloromonas</taxon>
    </lineage>
</organism>
<evidence type="ECO:0000313" key="2">
    <source>
        <dbReference type="EMBL" id="TRO83171.1"/>
    </source>
</evidence>